<evidence type="ECO:0000256" key="5">
    <source>
        <dbReference type="ARBA" id="ARBA00022989"/>
    </source>
</evidence>
<evidence type="ECO:0000256" key="1">
    <source>
        <dbReference type="ARBA" id="ARBA00004651"/>
    </source>
</evidence>
<evidence type="ECO:0000313" key="8">
    <source>
        <dbReference type="EMBL" id="MEG3437435.1"/>
    </source>
</evidence>
<evidence type="ECO:0000256" key="4">
    <source>
        <dbReference type="ARBA" id="ARBA00022692"/>
    </source>
</evidence>
<accession>A0AAW9QKF6</accession>
<comment type="similarity">
    <text evidence="2 7">Belongs to the UPF0056 (MarC) family.</text>
</comment>
<evidence type="ECO:0000256" key="7">
    <source>
        <dbReference type="RuleBase" id="RU362048"/>
    </source>
</evidence>
<feature type="transmembrane region" description="Helical" evidence="7">
    <location>
        <begin position="150"/>
        <end position="167"/>
    </location>
</feature>
<dbReference type="EMBL" id="JBAFSM010000015">
    <property type="protein sequence ID" value="MEG3437435.1"/>
    <property type="molecule type" value="Genomic_DNA"/>
</dbReference>
<comment type="caution">
    <text evidence="8">The sequence shown here is derived from an EMBL/GenBank/DDBJ whole genome shotgun (WGS) entry which is preliminary data.</text>
</comment>
<dbReference type="PANTHER" id="PTHR33508:SF1">
    <property type="entry name" value="UPF0056 MEMBRANE PROTEIN YHCE"/>
    <property type="match status" value="1"/>
</dbReference>
<comment type="caution">
    <text evidence="7">Lacks conserved residue(s) required for the propagation of feature annotation.</text>
</comment>
<keyword evidence="6 7" id="KW-0472">Membrane</keyword>
<feature type="transmembrane region" description="Helical" evidence="7">
    <location>
        <begin position="76"/>
        <end position="93"/>
    </location>
</feature>
<evidence type="ECO:0000313" key="9">
    <source>
        <dbReference type="Proteomes" id="UP001328733"/>
    </source>
</evidence>
<name>A0AAW9QKF6_9CHRO</name>
<protein>
    <recommendedName>
        <fullName evidence="7">UPF0056 membrane protein</fullName>
    </recommendedName>
</protein>
<proteinExistence type="inferred from homology"/>
<evidence type="ECO:0000256" key="6">
    <source>
        <dbReference type="ARBA" id="ARBA00023136"/>
    </source>
</evidence>
<dbReference type="GO" id="GO:0005886">
    <property type="term" value="C:plasma membrane"/>
    <property type="evidence" value="ECO:0007669"/>
    <property type="project" value="UniProtKB-SubCell"/>
</dbReference>
<keyword evidence="9" id="KW-1185">Reference proteome</keyword>
<feature type="transmembrane region" description="Helical" evidence="7">
    <location>
        <begin position="179"/>
        <end position="203"/>
    </location>
</feature>
<dbReference type="Pfam" id="PF01914">
    <property type="entry name" value="MarC"/>
    <property type="match status" value="1"/>
</dbReference>
<gene>
    <name evidence="8" type="ORF">V0288_09920</name>
</gene>
<dbReference type="RefSeq" id="WP_332864917.1">
    <property type="nucleotide sequence ID" value="NZ_JBAFSM010000015.1"/>
</dbReference>
<keyword evidence="4 7" id="KW-0812">Transmembrane</keyword>
<organism evidence="8 9">
    <name type="scientific">Pannus brasiliensis CCIBt3594</name>
    <dbReference type="NCBI Taxonomy" id="1427578"/>
    <lineage>
        <taxon>Bacteria</taxon>
        <taxon>Bacillati</taxon>
        <taxon>Cyanobacteriota</taxon>
        <taxon>Cyanophyceae</taxon>
        <taxon>Oscillatoriophycideae</taxon>
        <taxon>Chroococcales</taxon>
        <taxon>Microcystaceae</taxon>
        <taxon>Pannus</taxon>
    </lineage>
</organism>
<feature type="transmembrane region" description="Helical" evidence="7">
    <location>
        <begin position="113"/>
        <end position="138"/>
    </location>
</feature>
<comment type="subcellular location">
    <subcellularLocation>
        <location evidence="1 7">Cell membrane</location>
        <topology evidence="1 7">Multi-pass membrane protein</topology>
    </subcellularLocation>
</comment>
<dbReference type="PANTHER" id="PTHR33508">
    <property type="entry name" value="UPF0056 MEMBRANE PROTEIN YHCE"/>
    <property type="match status" value="1"/>
</dbReference>
<keyword evidence="3" id="KW-1003">Cell membrane</keyword>
<evidence type="ECO:0000256" key="2">
    <source>
        <dbReference type="ARBA" id="ARBA00009784"/>
    </source>
</evidence>
<sequence length="213" mass="22957">MSAPDLSYAFVIFFLTLGPVKTIPVFFRLTMDATPRFRAKAALQSAGIATGVCLSIAFVGVNILGKWRVSIDALRLAGGLILLISALKVVTMQPQATGSAKVTAETPLSATTALAFSPLTTPAIVTPYGVVAILFYMVISKGNTDFQVKIIALIVLMMFLNYLGMIFADRIMKTVGFPILRLIGWIFAVMQATLAIDIMLRAFQSMGVIEKIS</sequence>
<dbReference type="InterPro" id="IPR002771">
    <property type="entry name" value="Multi_antbiot-R_MarC"/>
</dbReference>
<dbReference type="Proteomes" id="UP001328733">
    <property type="component" value="Unassembled WGS sequence"/>
</dbReference>
<keyword evidence="5 7" id="KW-1133">Transmembrane helix</keyword>
<evidence type="ECO:0000256" key="3">
    <source>
        <dbReference type="ARBA" id="ARBA00022475"/>
    </source>
</evidence>
<dbReference type="AlphaFoldDB" id="A0AAW9QKF6"/>
<reference evidence="8 9" key="1">
    <citation type="submission" date="2024-01" db="EMBL/GenBank/DDBJ databases">
        <title>Genomic insights into the taxonomy and metabolism of the cyanobacterium Pannus brasiliensis CCIBt3594.</title>
        <authorList>
            <person name="Machado M."/>
            <person name="Botero N.B."/>
            <person name="Andreote A.P.D."/>
            <person name="Feitosa A.M.T."/>
            <person name="Popin R."/>
            <person name="Sivonen K."/>
            <person name="Fiore M.F."/>
        </authorList>
    </citation>
    <scope>NUCLEOTIDE SEQUENCE [LARGE SCALE GENOMIC DNA]</scope>
    <source>
        <strain evidence="8 9">CCIBt3594</strain>
    </source>
</reference>
<feature type="transmembrane region" description="Helical" evidence="7">
    <location>
        <begin position="46"/>
        <end position="64"/>
    </location>
</feature>